<evidence type="ECO:0000256" key="3">
    <source>
        <dbReference type="ARBA" id="ARBA00022448"/>
    </source>
</evidence>
<comment type="subcellular location">
    <subcellularLocation>
        <location evidence="1">Cell membrane</location>
        <topology evidence="1">Multi-pass membrane protein</topology>
    </subcellularLocation>
</comment>
<evidence type="ECO:0000256" key="2">
    <source>
        <dbReference type="ARBA" id="ARBA00007935"/>
    </source>
</evidence>
<dbReference type="GO" id="GO:0005886">
    <property type="term" value="C:plasma membrane"/>
    <property type="evidence" value="ECO:0007669"/>
    <property type="project" value="UniProtKB-SubCell"/>
</dbReference>
<dbReference type="SUPFAM" id="SSF81345">
    <property type="entry name" value="ABC transporter involved in vitamin B12 uptake, BtuC"/>
    <property type="match status" value="1"/>
</dbReference>
<evidence type="ECO:0000313" key="9">
    <source>
        <dbReference type="EMBL" id="ARQ07962.1"/>
    </source>
</evidence>
<evidence type="ECO:0000256" key="4">
    <source>
        <dbReference type="ARBA" id="ARBA00022475"/>
    </source>
</evidence>
<gene>
    <name evidence="9" type="primary">fecD</name>
    <name evidence="9" type="ORF">MCCS_23840</name>
</gene>
<dbReference type="InterPro" id="IPR037294">
    <property type="entry name" value="ABC_BtuC-like"/>
</dbReference>
<evidence type="ECO:0000256" key="6">
    <source>
        <dbReference type="ARBA" id="ARBA00022989"/>
    </source>
</evidence>
<dbReference type="RefSeq" id="WP_086043478.1">
    <property type="nucleotide sequence ID" value="NZ_CBCRZA010000008.1"/>
</dbReference>
<keyword evidence="3" id="KW-0813">Transport</keyword>
<keyword evidence="5 8" id="KW-0812">Transmembrane</keyword>
<dbReference type="Proteomes" id="UP000194154">
    <property type="component" value="Chromosome"/>
</dbReference>
<dbReference type="CDD" id="cd06550">
    <property type="entry name" value="TM_ABC_iron-siderophores_like"/>
    <property type="match status" value="1"/>
</dbReference>
<reference evidence="9 10" key="1">
    <citation type="journal article" date="2017" name="Int. J. Syst. Evol. Microbiol.">
        <title>Macrococcus canis sp. nov., a skin bacterium associated with infections in dogs.</title>
        <authorList>
            <person name="Gobeli Brawand S."/>
            <person name="Cotting K."/>
            <person name="Gomez-Sanz E."/>
            <person name="Collaud A."/>
            <person name="Thomann A."/>
            <person name="Brodard I."/>
            <person name="Rodriguez-Campos S."/>
            <person name="Strauss C."/>
            <person name="Perreten V."/>
        </authorList>
    </citation>
    <scope>NUCLEOTIDE SEQUENCE [LARGE SCALE GENOMIC DNA]</scope>
    <source>
        <strain evidence="9 10">KM45013</strain>
    </source>
</reference>
<evidence type="ECO:0000313" key="10">
    <source>
        <dbReference type="Proteomes" id="UP000194154"/>
    </source>
</evidence>
<dbReference type="STRING" id="1855823.MCCS_23840"/>
<feature type="transmembrane region" description="Helical" evidence="8">
    <location>
        <begin position="103"/>
        <end position="124"/>
    </location>
</feature>
<feature type="transmembrane region" description="Helical" evidence="8">
    <location>
        <begin position="43"/>
        <end position="63"/>
    </location>
</feature>
<feature type="transmembrane region" description="Helical" evidence="8">
    <location>
        <begin position="264"/>
        <end position="288"/>
    </location>
</feature>
<sequence length="317" mass="35364">MSSQMKKTSALIIVMLLLMTGFVMIQLNFAILDYVLPSRLRKLAAILLVGAAIGVSSLVFQSITENHLLTPSVIGLDAVYLFIQTIIIFLFGKMGEVVFNVYTNFFVSVILMIAFTLGLFNLVFKKNTSVYFVLLFGIVMGTCFSSLSSFMHMVMNPDDFLLLQDKLFASFNTVNEKLLIISCALIIILLIYIYKKSYELDVLSLGKTHAINLGVNVDKLTRNMLLVIAILVSISTALVGPITFLGIIVCNVTYQLMQTFKHQYLIISVIAVSAITLLLGQMINQYFFDGTTEITILINFIGGIYFIYLLFKEGAHD</sequence>
<feature type="transmembrane region" description="Helical" evidence="8">
    <location>
        <begin position="69"/>
        <end position="91"/>
    </location>
</feature>
<dbReference type="OrthoDB" id="9796260at2"/>
<evidence type="ECO:0000256" key="5">
    <source>
        <dbReference type="ARBA" id="ARBA00022692"/>
    </source>
</evidence>
<protein>
    <submittedName>
        <fullName evidence="9">Fe(3+) dicitrate transport system permease protein FecD</fullName>
    </submittedName>
</protein>
<feature type="transmembrane region" description="Helical" evidence="8">
    <location>
        <begin position="12"/>
        <end position="36"/>
    </location>
</feature>
<dbReference type="AlphaFoldDB" id="A0A1W7AEE9"/>
<organism evidence="9 10">
    <name type="scientific">Macrococcoides canis</name>
    <dbReference type="NCBI Taxonomy" id="1855823"/>
    <lineage>
        <taxon>Bacteria</taxon>
        <taxon>Bacillati</taxon>
        <taxon>Bacillota</taxon>
        <taxon>Bacilli</taxon>
        <taxon>Bacillales</taxon>
        <taxon>Staphylococcaceae</taxon>
        <taxon>Macrococcoides</taxon>
    </lineage>
</organism>
<dbReference type="GO" id="GO:0022857">
    <property type="term" value="F:transmembrane transporter activity"/>
    <property type="evidence" value="ECO:0007669"/>
    <property type="project" value="InterPro"/>
</dbReference>
<keyword evidence="4" id="KW-1003">Cell membrane</keyword>
<comment type="similarity">
    <text evidence="2">Belongs to the binding-protein-dependent transport system permease family. FecCD subfamily.</text>
</comment>
<evidence type="ECO:0000256" key="1">
    <source>
        <dbReference type="ARBA" id="ARBA00004651"/>
    </source>
</evidence>
<proteinExistence type="inferred from homology"/>
<dbReference type="KEGG" id="mcak:MCCS_23840"/>
<dbReference type="InterPro" id="IPR000522">
    <property type="entry name" value="ABC_transptr_permease_BtuC"/>
</dbReference>
<name>A0A1W7AEE9_9STAP</name>
<feature type="transmembrane region" description="Helical" evidence="8">
    <location>
        <begin position="224"/>
        <end position="252"/>
    </location>
</feature>
<dbReference type="EMBL" id="CP021059">
    <property type="protein sequence ID" value="ARQ07962.1"/>
    <property type="molecule type" value="Genomic_DNA"/>
</dbReference>
<dbReference type="GO" id="GO:0033214">
    <property type="term" value="P:siderophore-iron import into cell"/>
    <property type="evidence" value="ECO:0007669"/>
    <property type="project" value="TreeGrafter"/>
</dbReference>
<dbReference type="PANTHER" id="PTHR30472:SF19">
    <property type="entry name" value="PETROBACTIN IMPORT SYSTEM PERMEASE PROTEIN YCLO"/>
    <property type="match status" value="1"/>
</dbReference>
<keyword evidence="6 8" id="KW-1133">Transmembrane helix</keyword>
<keyword evidence="7 8" id="KW-0472">Membrane</keyword>
<feature type="transmembrane region" description="Helical" evidence="8">
    <location>
        <begin position="130"/>
        <end position="155"/>
    </location>
</feature>
<evidence type="ECO:0000256" key="8">
    <source>
        <dbReference type="SAM" id="Phobius"/>
    </source>
</evidence>
<dbReference type="Pfam" id="PF01032">
    <property type="entry name" value="FecCD"/>
    <property type="match status" value="1"/>
</dbReference>
<dbReference type="PANTHER" id="PTHR30472">
    <property type="entry name" value="FERRIC ENTEROBACTIN TRANSPORT SYSTEM PERMEASE PROTEIN"/>
    <property type="match status" value="1"/>
</dbReference>
<accession>A0A1W7AEE9</accession>
<feature type="transmembrane region" description="Helical" evidence="8">
    <location>
        <begin position="176"/>
        <end position="194"/>
    </location>
</feature>
<dbReference type="Gene3D" id="1.10.3470.10">
    <property type="entry name" value="ABC transporter involved in vitamin B12 uptake, BtuC"/>
    <property type="match status" value="1"/>
</dbReference>
<feature type="transmembrane region" description="Helical" evidence="8">
    <location>
        <begin position="294"/>
        <end position="311"/>
    </location>
</feature>
<keyword evidence="10" id="KW-1185">Reference proteome</keyword>
<dbReference type="GeneID" id="35296454"/>
<evidence type="ECO:0000256" key="7">
    <source>
        <dbReference type="ARBA" id="ARBA00023136"/>
    </source>
</evidence>